<sequence length="1145" mass="126586">MASASPSSNAASASAEPIGPTEDWLGYGPYADSLWARMQLALSQPWAPGHTPITSRPGADPLVVGVYGEWGVGKSKLLELVYDRAVAENAQRLQQRSQDPEAWARSPALHLVVPVWFHPWRYENEPSLAVPLLMHVTEALHATLKQAASTSESMRRDIAALAKAGNEQAKLATRLFTGAKKVMQVAGKVAGNEMVKATAGAAASLVNARQLAEGALEWVEETAERFAGDDEVDGQPEKKAPADGADKDEGITPSASADGRYHYNVQKYLRELSHVTPALAKRHGQTLRTEVHLRFAVFIDDLDRCLPENAVAVLELIKTLLNVESFAFMVALDDEVIERGISHRYRDYRFKGAKPEMPITGFEYLEKIVHLPFRLPALTRSQAEDLLRHREERLLRGSNLPRLWFPEPLAPSERGRSSETKDLETPWVPGMRMPGAPSKLTELLLDSFDAYVPRKLLRTQELVHQWQRILAERGYPLGINTDALMLLSLALLQLFAPDVYRLVRRREGVWQEWMNAYRVIADGHAAVFSTSREDAAPHYRLHASNALLYRWAAKGPKAGLPTATSTRVTSSAADVPEWAGDLAAWRAALATTIGGDPVALYAAENHRLPLVLALGEYFDAQRHAFNPLQMGASLAALRGSTEGGHDQGLARYWQMLPDAADATTATQPSSSGDAQAGRRRDDLDLGRLLSFIASTDASARSGLVRELGLAPGDWLPSRVMPQVVAATASLPPSEGLALWALLAPHVVPSDLSGQDFSPHWEHLLLDPDAATTHDQLLPALDTLRQYGLLDVLNLTNRTSDFKGAMATQRDDAQQPAQVRERAAVAVARLGDDRFNFDGARWGLPTQRHGSQEDEPIVGFVRCAGLSFTRGEKDEDDNPPVEVRLPTFYMARTLTTVAQWAAFMQGGGYDDEAIWPDPQGWAWRLGRFDNAVDNEDYKRWLAERPAGAARSQPRDWYLQLAHPQHPVCGINWFEARAYACWLHRQLQAELTVAGMAQWQVRLPTEDQYERAARASTTTATHRHRWPWGDEVATAANHANVEITGLRQSTPVGLFAPNPLGLYDISGNLWEWQDNLYKVLRPDALAARVAAGQALATHRTLERCDLTALRGGSWGDVVHYARCAYRIRNLPGNSDRYVGLRVVLSLV</sequence>
<dbReference type="Proteomes" id="UP000678374">
    <property type="component" value="Unassembled WGS sequence"/>
</dbReference>
<protein>
    <submittedName>
        <fullName evidence="4">SUMF1/EgtB/PvdO family nonheme iron enzyme</fullName>
    </submittedName>
</protein>
<name>A0A941BJM3_9BURK</name>
<feature type="compositionally biased region" description="Basic and acidic residues" evidence="1">
    <location>
        <begin position="235"/>
        <end position="250"/>
    </location>
</feature>
<dbReference type="Pfam" id="PF03781">
    <property type="entry name" value="FGE-sulfatase"/>
    <property type="match status" value="1"/>
</dbReference>
<dbReference type="SUPFAM" id="SSF56436">
    <property type="entry name" value="C-type lectin-like"/>
    <property type="match status" value="1"/>
</dbReference>
<evidence type="ECO:0000259" key="3">
    <source>
        <dbReference type="Pfam" id="PF07693"/>
    </source>
</evidence>
<dbReference type="InterPro" id="IPR011646">
    <property type="entry name" value="KAP_P-loop"/>
</dbReference>
<feature type="region of interest" description="Disordered" evidence="1">
    <location>
        <begin position="226"/>
        <end position="257"/>
    </location>
</feature>
<evidence type="ECO:0000313" key="5">
    <source>
        <dbReference type="Proteomes" id="UP000678374"/>
    </source>
</evidence>
<organism evidence="4 5">
    <name type="scientific">Ideonella aquatica</name>
    <dbReference type="NCBI Taxonomy" id="2824119"/>
    <lineage>
        <taxon>Bacteria</taxon>
        <taxon>Pseudomonadati</taxon>
        <taxon>Pseudomonadota</taxon>
        <taxon>Betaproteobacteria</taxon>
        <taxon>Burkholderiales</taxon>
        <taxon>Sphaerotilaceae</taxon>
        <taxon>Ideonella</taxon>
    </lineage>
</organism>
<comment type="caution">
    <text evidence="4">The sequence shown here is derived from an EMBL/GenBank/DDBJ whole genome shotgun (WGS) entry which is preliminary data.</text>
</comment>
<dbReference type="PANTHER" id="PTHR23150">
    <property type="entry name" value="SULFATASE MODIFYING FACTOR 1, 2"/>
    <property type="match status" value="1"/>
</dbReference>
<dbReference type="Pfam" id="PF07693">
    <property type="entry name" value="KAP_NTPase"/>
    <property type="match status" value="1"/>
</dbReference>
<evidence type="ECO:0000313" key="4">
    <source>
        <dbReference type="EMBL" id="MBQ0959023.1"/>
    </source>
</evidence>
<keyword evidence="5" id="KW-1185">Reference proteome</keyword>
<dbReference type="EMBL" id="JAGQDE010000006">
    <property type="protein sequence ID" value="MBQ0959023.1"/>
    <property type="molecule type" value="Genomic_DNA"/>
</dbReference>
<evidence type="ECO:0000256" key="1">
    <source>
        <dbReference type="SAM" id="MobiDB-lite"/>
    </source>
</evidence>
<feature type="domain" description="Sulfatase-modifying factor enzyme-like" evidence="2">
    <location>
        <begin position="863"/>
        <end position="1141"/>
    </location>
</feature>
<dbReference type="RefSeq" id="WP_210801544.1">
    <property type="nucleotide sequence ID" value="NZ_JAGQDE010000006.1"/>
</dbReference>
<dbReference type="GO" id="GO:0120147">
    <property type="term" value="F:formylglycine-generating oxidase activity"/>
    <property type="evidence" value="ECO:0007669"/>
    <property type="project" value="TreeGrafter"/>
</dbReference>
<dbReference type="InterPro" id="IPR042095">
    <property type="entry name" value="SUMF_sf"/>
</dbReference>
<accession>A0A941BJM3</accession>
<dbReference type="AlphaFoldDB" id="A0A941BJM3"/>
<proteinExistence type="predicted"/>
<gene>
    <name evidence="4" type="ORF">KAK06_08625</name>
</gene>
<dbReference type="InterPro" id="IPR005532">
    <property type="entry name" value="SUMF_dom"/>
</dbReference>
<dbReference type="PANTHER" id="PTHR23150:SF19">
    <property type="entry name" value="FORMYLGLYCINE-GENERATING ENZYME"/>
    <property type="match status" value="1"/>
</dbReference>
<dbReference type="InterPro" id="IPR016187">
    <property type="entry name" value="CTDL_fold"/>
</dbReference>
<dbReference type="InterPro" id="IPR051043">
    <property type="entry name" value="Sulfatase_Mod_Factor_Kinase"/>
</dbReference>
<feature type="domain" description="KAP NTPase" evidence="3">
    <location>
        <begin position="59"/>
        <end position="395"/>
    </location>
</feature>
<dbReference type="Gene3D" id="3.90.1580.10">
    <property type="entry name" value="paralog of FGE (formylglycine-generating enzyme)"/>
    <property type="match status" value="1"/>
</dbReference>
<reference evidence="4" key="1">
    <citation type="submission" date="2021-04" db="EMBL/GenBank/DDBJ databases">
        <title>The genome sequence of Ideonella sp. 4Y11.</title>
        <authorList>
            <person name="Liu Y."/>
        </authorList>
    </citation>
    <scope>NUCLEOTIDE SEQUENCE</scope>
    <source>
        <strain evidence="4">4Y11</strain>
    </source>
</reference>
<evidence type="ECO:0000259" key="2">
    <source>
        <dbReference type="Pfam" id="PF03781"/>
    </source>
</evidence>